<dbReference type="RefSeq" id="WP_369704873.1">
    <property type="nucleotide sequence ID" value="NZ_JBGEWD010000012.1"/>
</dbReference>
<dbReference type="Proteomes" id="UP001564657">
    <property type="component" value="Unassembled WGS sequence"/>
</dbReference>
<feature type="domain" description="IDEAL" evidence="1">
    <location>
        <begin position="164"/>
        <end position="198"/>
    </location>
</feature>
<sequence>MDISNFVVHSKKENRRFEYGVKLVPNLAMDRFVDSILTSTEKNAKGCNKYKASFKRRCGIKTILNNFEFDEKNFLRYIEFLTSFKDSNIKSKKFEIKKYGEIELMFLNKRMIKISSRNNCTKLFFVISRKELGSYINILKSVHLTEVSDSFIYYMNYIINPLSKIERDKLHAEVLYILIDGALDAKDKELFNFLCDELKNRGR</sequence>
<dbReference type="InterPro" id="IPR014957">
    <property type="entry name" value="IDEAL_dom"/>
</dbReference>
<evidence type="ECO:0000313" key="3">
    <source>
        <dbReference type="Proteomes" id="UP001564657"/>
    </source>
</evidence>
<protein>
    <submittedName>
        <fullName evidence="2">IDEAL domain-containing protein</fullName>
    </submittedName>
</protein>
<evidence type="ECO:0000313" key="2">
    <source>
        <dbReference type="EMBL" id="MEY8000977.1"/>
    </source>
</evidence>
<dbReference type="Pfam" id="PF08858">
    <property type="entry name" value="IDEAL"/>
    <property type="match status" value="1"/>
</dbReference>
<dbReference type="SMART" id="SM00914">
    <property type="entry name" value="IDEAL"/>
    <property type="match status" value="1"/>
</dbReference>
<keyword evidence="3" id="KW-1185">Reference proteome</keyword>
<comment type="caution">
    <text evidence="2">The sequence shown here is derived from an EMBL/GenBank/DDBJ whole genome shotgun (WGS) entry which is preliminary data.</text>
</comment>
<reference evidence="2 3" key="1">
    <citation type="submission" date="2024-08" db="EMBL/GenBank/DDBJ databases">
        <title>Clostridium lapicellarii sp. nov., and Clostridium renhuaiense sp. nov., two species isolated from the mud in a fermentation cellar used for producing sauce-flavour Chinese liquors.</title>
        <authorList>
            <person name="Yang F."/>
            <person name="Wang H."/>
            <person name="Chen L.Q."/>
            <person name="Zhou N."/>
            <person name="Lu J.J."/>
            <person name="Pu X.X."/>
            <person name="Wan B."/>
            <person name="Wang L."/>
            <person name="Liu S.J."/>
        </authorList>
    </citation>
    <scope>NUCLEOTIDE SEQUENCE [LARGE SCALE GENOMIC DNA]</scope>
    <source>
        <strain evidence="2 3">MT-5</strain>
    </source>
</reference>
<gene>
    <name evidence="2" type="ORF">AB8U03_12390</name>
</gene>
<dbReference type="EMBL" id="JBGEWD010000012">
    <property type="protein sequence ID" value="MEY8000977.1"/>
    <property type="molecule type" value="Genomic_DNA"/>
</dbReference>
<accession>A0ABV4BQB1</accession>
<organism evidence="2 3">
    <name type="scientific">Clostridium moutaii</name>
    <dbReference type="NCBI Taxonomy" id="3240932"/>
    <lineage>
        <taxon>Bacteria</taxon>
        <taxon>Bacillati</taxon>
        <taxon>Bacillota</taxon>
        <taxon>Clostridia</taxon>
        <taxon>Eubacteriales</taxon>
        <taxon>Clostridiaceae</taxon>
        <taxon>Clostridium</taxon>
    </lineage>
</organism>
<name>A0ABV4BQB1_9CLOT</name>
<evidence type="ECO:0000259" key="1">
    <source>
        <dbReference type="SMART" id="SM00914"/>
    </source>
</evidence>
<proteinExistence type="predicted"/>